<feature type="compositionally biased region" description="Pro residues" evidence="1">
    <location>
        <begin position="572"/>
        <end position="613"/>
    </location>
</feature>
<dbReference type="PANTHER" id="PTHR14454">
    <property type="entry name" value="GRB2-ASSOCIATED AND REGULATOR OF MAPK PROTEIN FAMILY MEMBER"/>
    <property type="match status" value="1"/>
</dbReference>
<feature type="compositionally biased region" description="Polar residues" evidence="1">
    <location>
        <begin position="422"/>
        <end position="431"/>
    </location>
</feature>
<dbReference type="Gene3D" id="1.10.150.50">
    <property type="entry name" value="Transcription Factor, Ets-1"/>
    <property type="match status" value="1"/>
</dbReference>
<dbReference type="InterPro" id="IPR013761">
    <property type="entry name" value="SAM/pointed_sf"/>
</dbReference>
<organism evidence="3 4">
    <name type="scientific">Patiria miniata</name>
    <name type="common">Bat star</name>
    <name type="synonym">Asterina miniata</name>
    <dbReference type="NCBI Taxonomy" id="46514"/>
    <lineage>
        <taxon>Eukaryota</taxon>
        <taxon>Metazoa</taxon>
        <taxon>Echinodermata</taxon>
        <taxon>Eleutherozoa</taxon>
        <taxon>Asterozoa</taxon>
        <taxon>Asteroidea</taxon>
        <taxon>Valvatacea</taxon>
        <taxon>Valvatida</taxon>
        <taxon>Asterinidae</taxon>
        <taxon>Patiria</taxon>
    </lineage>
</organism>
<dbReference type="PANTHER" id="PTHR14454:SF11">
    <property type="entry name" value="SERRANO, ISOFORM F"/>
    <property type="match status" value="1"/>
</dbReference>
<dbReference type="InterPro" id="IPR001660">
    <property type="entry name" value="SAM"/>
</dbReference>
<feature type="compositionally biased region" description="Polar residues" evidence="1">
    <location>
        <begin position="250"/>
        <end position="269"/>
    </location>
</feature>
<feature type="compositionally biased region" description="Low complexity" evidence="1">
    <location>
        <begin position="666"/>
        <end position="676"/>
    </location>
</feature>
<feature type="compositionally biased region" description="Low complexity" evidence="1">
    <location>
        <begin position="553"/>
        <end position="571"/>
    </location>
</feature>
<feature type="compositionally biased region" description="Polar residues" evidence="1">
    <location>
        <begin position="301"/>
        <end position="312"/>
    </location>
</feature>
<reference evidence="3" key="1">
    <citation type="submission" date="2022-11" db="UniProtKB">
        <authorList>
            <consortium name="EnsemblMetazoa"/>
        </authorList>
    </citation>
    <scope>IDENTIFICATION</scope>
</reference>
<dbReference type="SUPFAM" id="SSF47769">
    <property type="entry name" value="SAM/Pointed domain"/>
    <property type="match status" value="1"/>
</dbReference>
<feature type="compositionally biased region" description="Pro residues" evidence="1">
    <location>
        <begin position="720"/>
        <end position="729"/>
    </location>
</feature>
<keyword evidence="4" id="KW-1185">Reference proteome</keyword>
<dbReference type="AlphaFoldDB" id="A0A913ZJY2"/>
<protein>
    <recommendedName>
        <fullName evidence="2">SAM domain-containing protein</fullName>
    </recommendedName>
</protein>
<evidence type="ECO:0000313" key="3">
    <source>
        <dbReference type="EnsemblMetazoa" id="XP_038051385.1"/>
    </source>
</evidence>
<feature type="region of interest" description="Disordered" evidence="1">
    <location>
        <begin position="226"/>
        <end position="697"/>
    </location>
</feature>
<sequence>MGSKVEDIRWSKRSYTLREALKRCTFPAIMKVSAGFVSPDETETLNRDQILRINQIHTQTRVLASIKKNKWLSIPLRYADARFEVITSKKRSKPMYMRDVIDRALLPQEATFFLGDELQFDLQTAKGSVSEKLSPLVLKNMYEVSYLQGNAIYHNHLDTQVVNIPLYLPIEVNLAEGFTKHSVEQWGRYQSLLEKLVTKHVTFELFPGNQNITFFSDKRLEKAESQEDYEKVSPSGTLYVTSARERLRSKTPTGQVTTGSRTVGHTPVTSAGAARVKGASPGTAQTATKNGEAGKHMAKASSASALTSNTVPKNAHQPRGRRESPSSSRPVPPSSSTMPSRSILQRRSQSQDTRVKSVPVQPPALPTSARPTRGSPVQDTRRMGAPNHTGSSTVDRLATRGRESRPPPLSTTQGNGYHRQRSPSLDATPTSRGAYRTRSPSVGSRPEQVLVSPRGRVRKTPITQHSPGIINAFERTPSSTSSTDSPDYAHLKTLPVDIPAPDYDANESFFQFPSEGAKAKEAGYGPPPTPPPVSSIPSRQTSIPNQAPPPIPTATSSFSSPASSASSTPTSVAPPPPAGPPPPPPQVPSLAPPPPAPAPPSGPAPPPPPPPPGLDWKAPAQPAPQLTPVSRPPVTRKVSNEQMSMMDELKKAQQRRMSRGMDLDVVDVMDGGKVNGTDTNGSPRSNAFGKPQTDSEPNELRRILANRKAGLSPSQGSPSNPLPVAPRPKPGGFRGANSPASTNNTFNRVEDIPSKLNGLTLAQVSQCLRLLNLEKYIDAFKKNHVDGDLMMTLNKEMLRSDFGLSSFDVEKVMKFIQGWRPK</sequence>
<name>A0A913ZJY2_PATMI</name>
<dbReference type="GeneID" id="119724413"/>
<feature type="compositionally biased region" description="Low complexity" evidence="1">
    <location>
        <begin position="325"/>
        <end position="351"/>
    </location>
</feature>
<feature type="region of interest" description="Disordered" evidence="1">
    <location>
        <begin position="709"/>
        <end position="746"/>
    </location>
</feature>
<dbReference type="Proteomes" id="UP000887568">
    <property type="component" value="Unplaced"/>
</dbReference>
<feature type="compositionally biased region" description="Pro residues" evidence="1">
    <location>
        <begin position="525"/>
        <end position="534"/>
    </location>
</feature>
<proteinExistence type="predicted"/>
<dbReference type="InterPro" id="IPR052281">
    <property type="entry name" value="GAREM"/>
</dbReference>
<dbReference type="EnsemblMetazoa" id="XM_038195457.1">
    <property type="protein sequence ID" value="XP_038051385.1"/>
    <property type="gene ID" value="LOC119724413"/>
</dbReference>
<dbReference type="SMART" id="SM00454">
    <property type="entry name" value="SAM"/>
    <property type="match status" value="1"/>
</dbReference>
<evidence type="ECO:0000313" key="4">
    <source>
        <dbReference type="Proteomes" id="UP000887568"/>
    </source>
</evidence>
<dbReference type="OrthoDB" id="6077228at2759"/>
<feature type="compositionally biased region" description="Low complexity" evidence="1">
    <location>
        <begin position="476"/>
        <end position="486"/>
    </location>
</feature>
<evidence type="ECO:0000259" key="2">
    <source>
        <dbReference type="SMART" id="SM00454"/>
    </source>
</evidence>
<dbReference type="OMA" id="KVEDIRW"/>
<accession>A0A913ZJY2</accession>
<evidence type="ECO:0000256" key="1">
    <source>
        <dbReference type="SAM" id="MobiDB-lite"/>
    </source>
</evidence>
<dbReference type="RefSeq" id="XP_038051385.1">
    <property type="nucleotide sequence ID" value="XM_038195457.1"/>
</dbReference>
<dbReference type="Pfam" id="PF07647">
    <property type="entry name" value="SAM_2"/>
    <property type="match status" value="1"/>
</dbReference>
<feature type="domain" description="SAM" evidence="2">
    <location>
        <begin position="756"/>
        <end position="822"/>
    </location>
</feature>